<keyword evidence="14" id="KW-1185">Reference proteome</keyword>
<dbReference type="GeneID" id="100373576"/>
<comment type="similarity">
    <text evidence="4 10">Belongs to the glycosyl hydrolase 13 family.</text>
</comment>
<comment type="cofactor">
    <cofactor evidence="3">
        <name>chloride</name>
        <dbReference type="ChEBI" id="CHEBI:17996"/>
    </cofactor>
</comment>
<evidence type="ECO:0000256" key="5">
    <source>
        <dbReference type="ARBA" id="ARBA00012595"/>
    </source>
</evidence>
<comment type="cofactor">
    <cofactor evidence="2">
        <name>Ca(2+)</name>
        <dbReference type="ChEBI" id="CHEBI:29108"/>
    </cofactor>
</comment>
<evidence type="ECO:0000256" key="4">
    <source>
        <dbReference type="ARBA" id="ARBA00008061"/>
    </source>
</evidence>
<keyword evidence="12" id="KW-0732">Signal</keyword>
<keyword evidence="7" id="KW-0868">Chloride</keyword>
<accession>A0ABM0MII2</accession>
<evidence type="ECO:0000313" key="14">
    <source>
        <dbReference type="Proteomes" id="UP000694865"/>
    </source>
</evidence>
<dbReference type="Gene3D" id="3.20.20.80">
    <property type="entry name" value="Glycosidases"/>
    <property type="match status" value="1"/>
</dbReference>
<comment type="catalytic activity">
    <reaction evidence="1 11">
        <text>Endohydrolysis of (1-&gt;4)-alpha-D-glucosidic linkages in polysaccharides containing three or more (1-&gt;4)-alpha-linked D-glucose units.</text>
        <dbReference type="EC" id="3.2.1.1"/>
    </reaction>
</comment>
<keyword evidence="9 11" id="KW-0326">Glycosidase</keyword>
<dbReference type="SMART" id="SM00642">
    <property type="entry name" value="Aamy"/>
    <property type="match status" value="1"/>
</dbReference>
<evidence type="ECO:0000256" key="3">
    <source>
        <dbReference type="ARBA" id="ARBA00001923"/>
    </source>
</evidence>
<keyword evidence="6 11" id="KW-0378">Hydrolase</keyword>
<evidence type="ECO:0000256" key="11">
    <source>
        <dbReference type="RuleBase" id="RU361134"/>
    </source>
</evidence>
<sequence length="587" mass="68274">MKYFVVGSFVALLCTTVLSNKYPYTGEDKQTVVHLFEWKWTAVVEECFLVPWVMELFKYPRPMNEHRIILEPDRPWHERYQPVSYMIESRSGNRDEFVDMVDRCNKAGVRIYADVVINHMTGKNAGHGYGIGGNKFNASSKSYPAVPYKYEHFNGQDTCKSDDGLVHNYTNPEEVRNCNLLGLLDLRLDMDHVREMVTNYMNDLIDMSVAGFRIESAKYMWPSDLEYVYSKLQDLNTTYFPSNSQPFIYQEIVDLGDNEGISYREYTDYGCVTEFNYGVELVRFFGGEEPLRWLETFGVIWGFLKSIDALVFIDNHESQRNAFNMSGSYSIITHKEPIDYRMANAYMLAWDYGFTRLMSSYQWEFGWEGPPHDENHITKDVHDDEGNCVNGWVCEHRWRSTKNMVTFRNVVKGEEMSGLDETRHNGSYEDAIFNPCSIPIVHYVKGTNAKYNSWMINDDYLDWYGSESNQGGYKGIEASGSPMVWTTTNPNYHATVEEDGYGYEPYNTYTDHLWMLDVDMDCTNTDDEWFELKGYGGDWERNVNQWAMREGDAGGQRPSYNSGNHFGRCGYINVFTHNEDGCRIDYF</sequence>
<name>A0ABM0MII2_SACKO</name>
<dbReference type="Proteomes" id="UP000694865">
    <property type="component" value="Unplaced"/>
</dbReference>
<protein>
    <recommendedName>
        <fullName evidence="5 11">Alpha-amylase</fullName>
        <ecNumber evidence="5 11">3.2.1.1</ecNumber>
    </recommendedName>
</protein>
<evidence type="ECO:0000256" key="6">
    <source>
        <dbReference type="ARBA" id="ARBA00022801"/>
    </source>
</evidence>
<dbReference type="InterPro" id="IPR006047">
    <property type="entry name" value="GH13_cat_dom"/>
</dbReference>
<feature type="domain" description="Glycosyl hydrolase family 13 catalytic" evidence="13">
    <location>
        <begin position="30"/>
        <end position="408"/>
    </location>
</feature>
<evidence type="ECO:0000313" key="15">
    <source>
        <dbReference type="RefSeq" id="XP_006819823.1"/>
    </source>
</evidence>
<evidence type="ECO:0000259" key="13">
    <source>
        <dbReference type="SMART" id="SM00642"/>
    </source>
</evidence>
<feature type="chain" id="PRO_5046608242" description="Alpha-amylase" evidence="12">
    <location>
        <begin position="20"/>
        <end position="587"/>
    </location>
</feature>
<dbReference type="CDD" id="cd11317">
    <property type="entry name" value="AmyAc_bac_euk_AmyA"/>
    <property type="match status" value="1"/>
</dbReference>
<dbReference type="SUPFAM" id="SSF51445">
    <property type="entry name" value="(Trans)glycosidases"/>
    <property type="match status" value="1"/>
</dbReference>
<evidence type="ECO:0000256" key="2">
    <source>
        <dbReference type="ARBA" id="ARBA00001913"/>
    </source>
</evidence>
<proteinExistence type="inferred from homology"/>
<evidence type="ECO:0000256" key="8">
    <source>
        <dbReference type="ARBA" id="ARBA00023277"/>
    </source>
</evidence>
<keyword evidence="8 11" id="KW-0119">Carbohydrate metabolism</keyword>
<dbReference type="RefSeq" id="XP_006819823.1">
    <property type="nucleotide sequence ID" value="XM_006819760.1"/>
</dbReference>
<reference evidence="15" key="1">
    <citation type="submission" date="2025-08" db="UniProtKB">
        <authorList>
            <consortium name="RefSeq"/>
        </authorList>
    </citation>
    <scope>IDENTIFICATION</scope>
    <source>
        <tissue evidence="15">Testes</tissue>
    </source>
</reference>
<dbReference type="PRINTS" id="PR00110">
    <property type="entry name" value="ALPHAAMYLASE"/>
</dbReference>
<dbReference type="EC" id="3.2.1.1" evidence="5 11"/>
<gene>
    <name evidence="15" type="primary">LOC100373576</name>
</gene>
<dbReference type="InterPro" id="IPR006046">
    <property type="entry name" value="Alpha_amylase"/>
</dbReference>
<organism evidence="14 15">
    <name type="scientific">Saccoglossus kowalevskii</name>
    <name type="common">Acorn worm</name>
    <dbReference type="NCBI Taxonomy" id="10224"/>
    <lineage>
        <taxon>Eukaryota</taxon>
        <taxon>Metazoa</taxon>
        <taxon>Hemichordata</taxon>
        <taxon>Enteropneusta</taxon>
        <taxon>Harrimaniidae</taxon>
        <taxon>Saccoglossus</taxon>
    </lineage>
</organism>
<evidence type="ECO:0000256" key="12">
    <source>
        <dbReference type="SAM" id="SignalP"/>
    </source>
</evidence>
<dbReference type="Pfam" id="PF00128">
    <property type="entry name" value="Alpha-amylase"/>
    <property type="match status" value="1"/>
</dbReference>
<dbReference type="InterPro" id="IPR017853">
    <property type="entry name" value="GH"/>
</dbReference>
<evidence type="ECO:0000256" key="7">
    <source>
        <dbReference type="ARBA" id="ARBA00023214"/>
    </source>
</evidence>
<evidence type="ECO:0000256" key="9">
    <source>
        <dbReference type="ARBA" id="ARBA00023295"/>
    </source>
</evidence>
<evidence type="ECO:0000256" key="1">
    <source>
        <dbReference type="ARBA" id="ARBA00000548"/>
    </source>
</evidence>
<dbReference type="PANTHER" id="PTHR43447">
    <property type="entry name" value="ALPHA-AMYLASE"/>
    <property type="match status" value="1"/>
</dbReference>
<evidence type="ECO:0000256" key="10">
    <source>
        <dbReference type="RuleBase" id="RU003615"/>
    </source>
</evidence>
<feature type="signal peptide" evidence="12">
    <location>
        <begin position="1"/>
        <end position="19"/>
    </location>
</feature>